<dbReference type="GO" id="GO:0055085">
    <property type="term" value="P:transmembrane transport"/>
    <property type="evidence" value="ECO:0007669"/>
    <property type="project" value="TreeGrafter"/>
</dbReference>
<dbReference type="RefSeq" id="WP_245852754.1">
    <property type="nucleotide sequence ID" value="NZ_OBQI01000003.1"/>
</dbReference>
<feature type="transmembrane region" description="Helical" evidence="7">
    <location>
        <begin position="383"/>
        <end position="405"/>
    </location>
</feature>
<dbReference type="PANTHER" id="PTHR21716:SF64">
    <property type="entry name" value="AI-2 TRANSPORT PROTEIN TQSA"/>
    <property type="match status" value="1"/>
</dbReference>
<evidence type="ECO:0000256" key="4">
    <source>
        <dbReference type="ARBA" id="ARBA00022989"/>
    </source>
</evidence>
<evidence type="ECO:0000256" key="1">
    <source>
        <dbReference type="ARBA" id="ARBA00004141"/>
    </source>
</evidence>
<feature type="region of interest" description="Disordered" evidence="6">
    <location>
        <begin position="1"/>
        <end position="71"/>
    </location>
</feature>
<feature type="transmembrane region" description="Helical" evidence="7">
    <location>
        <begin position="120"/>
        <end position="137"/>
    </location>
</feature>
<evidence type="ECO:0000256" key="7">
    <source>
        <dbReference type="SAM" id="Phobius"/>
    </source>
</evidence>
<feature type="region of interest" description="Disordered" evidence="6">
    <location>
        <begin position="430"/>
        <end position="473"/>
    </location>
</feature>
<dbReference type="AlphaFoldDB" id="A0A285V6Y6"/>
<dbReference type="GO" id="GO:0016020">
    <property type="term" value="C:membrane"/>
    <property type="evidence" value="ECO:0007669"/>
    <property type="project" value="UniProtKB-SubCell"/>
</dbReference>
<evidence type="ECO:0000313" key="8">
    <source>
        <dbReference type="EMBL" id="SOC49773.1"/>
    </source>
</evidence>
<sequence length="473" mass="49440">MARPAVHGSGQESSRAAARGSELRADDGADDVAADGLPGRTVRAEDDPGATDPTVLEEAEPPREEVPEELPSASGAVALTDTFEGSPTGVPRWLLLLAGLAAATIAIAGLRAIAWLAGPILLALVVVVGLMPVSSWLRRHGAPRWVATVVLLVLVWSVLLGFVALLVVSVAQLAALLPDYAGRAEELIDGVVTDLNDAGLVSGQLSDLVAQIDYGSVVGLATGMLGRITAAASTLVLLLSALVFMAIESSGYGRRLALVAKERPHLPVAFNLFASGTRSYLLVSTVFGAIVAVGDAIALAILAVPAAPLWGLLAFITNYVPNIGFVLGVVPPALLGLLAGGWGELIAILVIYTLLNFVVQTLIQPRFVGDSVGLSMTVTFIALLFWGWVLGALGALLAIPLTLLVKALLVDVDPRGHWLDALLREEPRAPRTSRARRRMNARRSAMASVRRLHHPRRAPGEGAAEEETATPAG</sequence>
<feature type="compositionally biased region" description="Acidic residues" evidence="6">
    <location>
        <begin position="463"/>
        <end position="473"/>
    </location>
</feature>
<dbReference type="EMBL" id="OBQI01000003">
    <property type="protein sequence ID" value="SOC49773.1"/>
    <property type="molecule type" value="Genomic_DNA"/>
</dbReference>
<keyword evidence="3 7" id="KW-0812">Transmembrane</keyword>
<feature type="transmembrane region" description="Helical" evidence="7">
    <location>
        <begin position="149"/>
        <end position="177"/>
    </location>
</feature>
<feature type="compositionally biased region" description="Basic residues" evidence="6">
    <location>
        <begin position="431"/>
        <end position="441"/>
    </location>
</feature>
<keyword evidence="4 7" id="KW-1133">Transmembrane helix</keyword>
<feature type="transmembrane region" description="Helical" evidence="7">
    <location>
        <begin position="224"/>
        <end position="247"/>
    </location>
</feature>
<evidence type="ECO:0000313" key="9">
    <source>
        <dbReference type="Proteomes" id="UP000219435"/>
    </source>
</evidence>
<dbReference type="InterPro" id="IPR002549">
    <property type="entry name" value="AI-2E-like"/>
</dbReference>
<feature type="transmembrane region" description="Helical" evidence="7">
    <location>
        <begin position="93"/>
        <end position="114"/>
    </location>
</feature>
<evidence type="ECO:0000256" key="6">
    <source>
        <dbReference type="SAM" id="MobiDB-lite"/>
    </source>
</evidence>
<evidence type="ECO:0000256" key="2">
    <source>
        <dbReference type="ARBA" id="ARBA00009773"/>
    </source>
</evidence>
<feature type="transmembrane region" description="Helical" evidence="7">
    <location>
        <begin position="319"/>
        <end position="338"/>
    </location>
</feature>
<comment type="similarity">
    <text evidence="2">Belongs to the autoinducer-2 exporter (AI-2E) (TC 2.A.86) family.</text>
</comment>
<dbReference type="Pfam" id="PF01594">
    <property type="entry name" value="AI-2E_transport"/>
    <property type="match status" value="1"/>
</dbReference>
<name>A0A285V6Y6_9ACTN</name>
<protein>
    <submittedName>
        <fullName evidence="8">Predicted PurR-regulated permease PerM</fullName>
    </submittedName>
</protein>
<accession>A0A285V6Y6</accession>
<gene>
    <name evidence="8" type="ORF">SAMN05660748_2505</name>
</gene>
<reference evidence="9" key="1">
    <citation type="submission" date="2017-08" db="EMBL/GenBank/DDBJ databases">
        <authorList>
            <person name="Varghese N."/>
            <person name="Submissions S."/>
        </authorList>
    </citation>
    <scope>NUCLEOTIDE SEQUENCE [LARGE SCALE GENOMIC DNA]</scope>
    <source>
        <strain evidence="9">DSM 4725</strain>
    </source>
</reference>
<organism evidence="8 9">
    <name type="scientific">Blastococcus aggregatus</name>
    <dbReference type="NCBI Taxonomy" id="38502"/>
    <lineage>
        <taxon>Bacteria</taxon>
        <taxon>Bacillati</taxon>
        <taxon>Actinomycetota</taxon>
        <taxon>Actinomycetes</taxon>
        <taxon>Geodermatophilales</taxon>
        <taxon>Geodermatophilaceae</taxon>
        <taxon>Blastococcus</taxon>
    </lineage>
</organism>
<keyword evidence="9" id="KW-1185">Reference proteome</keyword>
<keyword evidence="5 7" id="KW-0472">Membrane</keyword>
<proteinExistence type="inferred from homology"/>
<evidence type="ECO:0000256" key="3">
    <source>
        <dbReference type="ARBA" id="ARBA00022692"/>
    </source>
</evidence>
<comment type="subcellular location">
    <subcellularLocation>
        <location evidence="1">Membrane</location>
        <topology evidence="1">Multi-pass membrane protein</topology>
    </subcellularLocation>
</comment>
<feature type="transmembrane region" description="Helical" evidence="7">
    <location>
        <begin position="280"/>
        <end position="307"/>
    </location>
</feature>
<feature type="transmembrane region" description="Helical" evidence="7">
    <location>
        <begin position="345"/>
        <end position="363"/>
    </location>
</feature>
<dbReference type="PANTHER" id="PTHR21716">
    <property type="entry name" value="TRANSMEMBRANE PROTEIN"/>
    <property type="match status" value="1"/>
</dbReference>
<evidence type="ECO:0000256" key="5">
    <source>
        <dbReference type="ARBA" id="ARBA00023136"/>
    </source>
</evidence>
<dbReference type="Proteomes" id="UP000219435">
    <property type="component" value="Unassembled WGS sequence"/>
</dbReference>